<protein>
    <recommendedName>
        <fullName evidence="1">DDE-1 domain-containing protein</fullName>
    </recommendedName>
</protein>
<feature type="domain" description="DDE-1" evidence="1">
    <location>
        <begin position="101"/>
        <end position="231"/>
    </location>
</feature>
<organism evidence="3">
    <name type="scientific">Harpegnathos saltator</name>
    <name type="common">Jerdon's jumping ant</name>
    <dbReference type="NCBI Taxonomy" id="610380"/>
    <lineage>
        <taxon>Eukaryota</taxon>
        <taxon>Metazoa</taxon>
        <taxon>Ecdysozoa</taxon>
        <taxon>Arthropoda</taxon>
        <taxon>Hexapoda</taxon>
        <taxon>Insecta</taxon>
        <taxon>Pterygota</taxon>
        <taxon>Neoptera</taxon>
        <taxon>Endopterygota</taxon>
        <taxon>Hymenoptera</taxon>
        <taxon>Apocrita</taxon>
        <taxon>Aculeata</taxon>
        <taxon>Formicoidea</taxon>
        <taxon>Formicidae</taxon>
        <taxon>Ponerinae</taxon>
        <taxon>Ponerini</taxon>
        <taxon>Harpegnathos</taxon>
    </lineage>
</organism>
<evidence type="ECO:0000313" key="2">
    <source>
        <dbReference type="EMBL" id="EFN84585.1"/>
    </source>
</evidence>
<dbReference type="Proteomes" id="UP000008237">
    <property type="component" value="Unassembled WGS sequence"/>
</dbReference>
<dbReference type="InParanoid" id="E2BI94"/>
<dbReference type="EMBL" id="GL448472">
    <property type="protein sequence ID" value="EFN84585.1"/>
    <property type="molecule type" value="Genomic_DNA"/>
</dbReference>
<evidence type="ECO:0000313" key="3">
    <source>
        <dbReference type="Proteomes" id="UP000008237"/>
    </source>
</evidence>
<keyword evidence="3" id="KW-1185">Reference proteome</keyword>
<reference evidence="2 3" key="1">
    <citation type="journal article" date="2010" name="Science">
        <title>Genomic comparison of the ants Camponotus floridanus and Harpegnathos saltator.</title>
        <authorList>
            <person name="Bonasio R."/>
            <person name="Zhang G."/>
            <person name="Ye C."/>
            <person name="Mutti N.S."/>
            <person name="Fang X."/>
            <person name="Qin N."/>
            <person name="Donahue G."/>
            <person name="Yang P."/>
            <person name="Li Q."/>
            <person name="Li C."/>
            <person name="Zhang P."/>
            <person name="Huang Z."/>
            <person name="Berger S.L."/>
            <person name="Reinberg D."/>
            <person name="Wang J."/>
            <person name="Liebig J."/>
        </authorList>
    </citation>
    <scope>NUCLEOTIDE SEQUENCE [LARGE SCALE GENOMIC DNA]</scope>
    <source>
        <strain evidence="2 3">R22 G/1</strain>
    </source>
</reference>
<feature type="non-terminal residue" evidence="2">
    <location>
        <position position="1"/>
    </location>
</feature>
<dbReference type="Pfam" id="PF03184">
    <property type="entry name" value="DDE_1"/>
    <property type="match status" value="1"/>
</dbReference>
<dbReference type="OMA" id="THITTMI"/>
<dbReference type="GO" id="GO:0003676">
    <property type="term" value="F:nucleic acid binding"/>
    <property type="evidence" value="ECO:0007669"/>
    <property type="project" value="InterPro"/>
</dbReference>
<dbReference type="OrthoDB" id="10051656at2759"/>
<accession>E2BI94</accession>
<dbReference type="AlphaFoldDB" id="E2BI94"/>
<evidence type="ECO:0000259" key="1">
    <source>
        <dbReference type="Pfam" id="PF03184"/>
    </source>
</evidence>
<feature type="non-terminal residue" evidence="2">
    <location>
        <position position="255"/>
    </location>
</feature>
<sequence>YQEFSPNCFKFITRRTLEDSVDLQESADDFLETVKALIEQFASENIYNADQSGFQLEIHSGRSLSNQGEKKVERVVQSISSTTHSYTIQPIISCNGNLLSPLFIVLKEASVGKFGPRVEENLFKPENVIVKASKSGKMTSDHFKMWLEQAYFANIGLNRVLRDSWTGHCPNTISDLTPPGTHITTMIIPKGTTGKIQPLDVYGFRIWKNFAKIFSDMVLLLESNINLHERNNNKIAIFDHNQLSSPRYQNLFKYS</sequence>
<dbReference type="InterPro" id="IPR004875">
    <property type="entry name" value="DDE_SF_endonuclease_dom"/>
</dbReference>
<proteinExistence type="predicted"/>
<name>E2BI94_HARSA</name>
<gene>
    <name evidence="2" type="ORF">EAI_12489</name>
</gene>